<gene>
    <name evidence="6" type="ORF">GCM10009716_14030</name>
</gene>
<dbReference type="PROSITE" id="PS00584">
    <property type="entry name" value="PFKB_KINASES_2"/>
    <property type="match status" value="1"/>
</dbReference>
<evidence type="ECO:0000313" key="6">
    <source>
        <dbReference type="EMBL" id="GAA1905296.1"/>
    </source>
</evidence>
<evidence type="ECO:0000256" key="1">
    <source>
        <dbReference type="ARBA" id="ARBA00010688"/>
    </source>
</evidence>
<dbReference type="EMBL" id="BAAAMJ010000010">
    <property type="protein sequence ID" value="GAA1905296.1"/>
    <property type="molecule type" value="Genomic_DNA"/>
</dbReference>
<evidence type="ECO:0000259" key="5">
    <source>
        <dbReference type="Pfam" id="PF00294"/>
    </source>
</evidence>
<evidence type="ECO:0000256" key="4">
    <source>
        <dbReference type="SAM" id="MobiDB-lite"/>
    </source>
</evidence>
<dbReference type="PANTHER" id="PTHR43320:SF2">
    <property type="entry name" value="2-DEHYDRO-3-DEOXYGLUCONOKINASE_2-DEHYDRO-3-DEOXYGALACTONOKINASE"/>
    <property type="match status" value="1"/>
</dbReference>
<dbReference type="CDD" id="cd01166">
    <property type="entry name" value="KdgK"/>
    <property type="match status" value="1"/>
</dbReference>
<dbReference type="InterPro" id="IPR011611">
    <property type="entry name" value="PfkB_dom"/>
</dbReference>
<protein>
    <submittedName>
        <fullName evidence="6">Sugar kinase</fullName>
    </submittedName>
</protein>
<keyword evidence="3 6" id="KW-0418">Kinase</keyword>
<evidence type="ECO:0000313" key="7">
    <source>
        <dbReference type="Proteomes" id="UP001501303"/>
    </source>
</evidence>
<evidence type="ECO:0000256" key="3">
    <source>
        <dbReference type="ARBA" id="ARBA00022777"/>
    </source>
</evidence>
<feature type="region of interest" description="Disordered" evidence="4">
    <location>
        <begin position="87"/>
        <end position="108"/>
    </location>
</feature>
<accession>A0ABN2NXB5</accession>
<dbReference type="Pfam" id="PF00294">
    <property type="entry name" value="PfkB"/>
    <property type="match status" value="1"/>
</dbReference>
<dbReference type="InterPro" id="IPR002173">
    <property type="entry name" value="Carboh/pur_kinase_PfkB_CS"/>
</dbReference>
<proteinExistence type="inferred from homology"/>
<organism evidence="6 7">
    <name type="scientific">Streptomyces sodiiphilus</name>
    <dbReference type="NCBI Taxonomy" id="226217"/>
    <lineage>
        <taxon>Bacteria</taxon>
        <taxon>Bacillati</taxon>
        <taxon>Actinomycetota</taxon>
        <taxon>Actinomycetes</taxon>
        <taxon>Kitasatosporales</taxon>
        <taxon>Streptomycetaceae</taxon>
        <taxon>Streptomyces</taxon>
    </lineage>
</organism>
<reference evidence="6 7" key="1">
    <citation type="journal article" date="2019" name="Int. J. Syst. Evol. Microbiol.">
        <title>The Global Catalogue of Microorganisms (GCM) 10K type strain sequencing project: providing services to taxonomists for standard genome sequencing and annotation.</title>
        <authorList>
            <consortium name="The Broad Institute Genomics Platform"/>
            <consortium name="The Broad Institute Genome Sequencing Center for Infectious Disease"/>
            <person name="Wu L."/>
            <person name="Ma J."/>
        </authorList>
    </citation>
    <scope>NUCLEOTIDE SEQUENCE [LARGE SCALE GENOMIC DNA]</scope>
    <source>
        <strain evidence="6 7">JCM 13581</strain>
    </source>
</reference>
<evidence type="ECO:0000256" key="2">
    <source>
        <dbReference type="ARBA" id="ARBA00022679"/>
    </source>
</evidence>
<dbReference type="SUPFAM" id="SSF53613">
    <property type="entry name" value="Ribokinase-like"/>
    <property type="match status" value="1"/>
</dbReference>
<comment type="similarity">
    <text evidence="1">Belongs to the carbohydrate kinase PfkB family.</text>
</comment>
<keyword evidence="7" id="KW-1185">Reference proteome</keyword>
<dbReference type="InterPro" id="IPR029056">
    <property type="entry name" value="Ribokinase-like"/>
</dbReference>
<sequence>MPEVVCLGEALYVLTAEGGTAALGDATAFRPGAGGAEANVACALAALGHPVRWVSRLGTDDLGDRLLALISRHGVDVSRVTRDPRRPTGLYLRTAGRPADGSGQRTAPRTAYYRAGSAASAMSPGTVDATAWAGARVLHLTGITAALSDGCLALLRRLTAPAPGRPLVSFDVNFRPALWRDRDPGVLLDLARRCDLVFVGEDEAASAWGTTGGPRAVRALLPEPAALVVKQDAAGATAFTAAGVEHRPAPAVEVTDPTGAGDAFAAGYLSALLRGLPVAARLRHGHLQAAAALTSPGDLARRPAPWALADGLCALGDDDWAALRLAPGWTTGGVPAPARPADGEPS</sequence>
<name>A0ABN2NXB5_9ACTN</name>
<keyword evidence="2" id="KW-0808">Transferase</keyword>
<dbReference type="Gene3D" id="3.40.1190.20">
    <property type="match status" value="1"/>
</dbReference>
<dbReference type="RefSeq" id="WP_344259640.1">
    <property type="nucleotide sequence ID" value="NZ_BAAAMJ010000010.1"/>
</dbReference>
<comment type="caution">
    <text evidence="6">The sequence shown here is derived from an EMBL/GenBank/DDBJ whole genome shotgun (WGS) entry which is preliminary data.</text>
</comment>
<dbReference type="InterPro" id="IPR052700">
    <property type="entry name" value="Carb_kinase_PfkB-like"/>
</dbReference>
<dbReference type="GO" id="GO:0016301">
    <property type="term" value="F:kinase activity"/>
    <property type="evidence" value="ECO:0007669"/>
    <property type="project" value="UniProtKB-KW"/>
</dbReference>
<feature type="domain" description="Carbohydrate kinase PfkB" evidence="5">
    <location>
        <begin position="1"/>
        <end position="299"/>
    </location>
</feature>
<dbReference type="Proteomes" id="UP001501303">
    <property type="component" value="Unassembled WGS sequence"/>
</dbReference>
<dbReference type="PANTHER" id="PTHR43320">
    <property type="entry name" value="SUGAR KINASE"/>
    <property type="match status" value="1"/>
</dbReference>